<dbReference type="Pfam" id="PF00080">
    <property type="entry name" value="Sod_Cu"/>
    <property type="match status" value="1"/>
</dbReference>
<evidence type="ECO:0000259" key="2">
    <source>
        <dbReference type="Pfam" id="PF00080"/>
    </source>
</evidence>
<comment type="similarity">
    <text evidence="1">Belongs to the Cu-Zn superoxide dismutase family.</text>
</comment>
<proteinExistence type="inferred from homology"/>
<name>A0ABQ5V7S0_9PROT</name>
<gene>
    <name evidence="3" type="ORF">GCM10007853_10010</name>
</gene>
<dbReference type="PROSITE" id="PS51257">
    <property type="entry name" value="PROKAR_LIPOPROTEIN"/>
    <property type="match status" value="1"/>
</dbReference>
<organism evidence="3 4">
    <name type="scientific">Algimonas ampicilliniresistens</name>
    <dbReference type="NCBI Taxonomy" id="1298735"/>
    <lineage>
        <taxon>Bacteria</taxon>
        <taxon>Pseudomonadati</taxon>
        <taxon>Pseudomonadota</taxon>
        <taxon>Alphaproteobacteria</taxon>
        <taxon>Maricaulales</taxon>
        <taxon>Robiginitomaculaceae</taxon>
        <taxon>Algimonas</taxon>
    </lineage>
</organism>
<keyword evidence="4" id="KW-1185">Reference proteome</keyword>
<dbReference type="PANTHER" id="PTHR10003">
    <property type="entry name" value="SUPEROXIDE DISMUTASE CU-ZN -RELATED"/>
    <property type="match status" value="1"/>
</dbReference>
<dbReference type="InterPro" id="IPR024134">
    <property type="entry name" value="SOD_Cu/Zn_/chaperone"/>
</dbReference>
<evidence type="ECO:0000256" key="1">
    <source>
        <dbReference type="ARBA" id="ARBA00010457"/>
    </source>
</evidence>
<evidence type="ECO:0000313" key="4">
    <source>
        <dbReference type="Proteomes" id="UP001161391"/>
    </source>
</evidence>
<dbReference type="CDD" id="cd00305">
    <property type="entry name" value="Cu-Zn_Superoxide_Dismutase"/>
    <property type="match status" value="1"/>
</dbReference>
<comment type="caution">
    <text evidence="3">The sequence shown here is derived from an EMBL/GenBank/DDBJ whole genome shotgun (WGS) entry which is preliminary data.</text>
</comment>
<dbReference type="Proteomes" id="UP001161391">
    <property type="component" value="Unassembled WGS sequence"/>
</dbReference>
<dbReference type="SUPFAM" id="SSF49329">
    <property type="entry name" value="Cu,Zn superoxide dismutase-like"/>
    <property type="match status" value="1"/>
</dbReference>
<feature type="domain" description="Superoxide dismutase copper/zinc binding" evidence="2">
    <location>
        <begin position="56"/>
        <end position="190"/>
    </location>
</feature>
<dbReference type="InterPro" id="IPR001424">
    <property type="entry name" value="SOD_Cu_Zn_dom"/>
</dbReference>
<protein>
    <submittedName>
        <fullName evidence="3">Superoxide dismutase</fullName>
    </submittedName>
</protein>
<dbReference type="Gene3D" id="2.60.40.200">
    <property type="entry name" value="Superoxide dismutase, copper/zinc binding domain"/>
    <property type="match status" value="1"/>
</dbReference>
<sequence>MKNLILATTAVALVACNGTEETSGLSTSEAATDTQTVASLMSQSVSVMNSAGSEIGTATITDEAEGGVMIRLEVTSIPEGSHAIHFHETGTCDTPDFMSAGGHYNPSSANHGFQSTAPNPHAGDMRNFDAPMSGVVQTDIRNERVTLSPRDGLAPLFDANGTALIIHAAADDYETQPTGAAGGRIACAVITR</sequence>
<dbReference type="RefSeq" id="WP_284388220.1">
    <property type="nucleotide sequence ID" value="NZ_BSNK01000001.1"/>
</dbReference>
<reference evidence="3" key="1">
    <citation type="journal article" date="2014" name="Int. J. Syst. Evol. Microbiol.">
        <title>Complete genome of a new Firmicutes species belonging to the dominant human colonic microbiota ('Ruminococcus bicirculans') reveals two chromosomes and a selective capacity to utilize plant glucans.</title>
        <authorList>
            <consortium name="NISC Comparative Sequencing Program"/>
            <person name="Wegmann U."/>
            <person name="Louis P."/>
            <person name="Goesmann A."/>
            <person name="Henrissat B."/>
            <person name="Duncan S.H."/>
            <person name="Flint H.J."/>
        </authorList>
    </citation>
    <scope>NUCLEOTIDE SEQUENCE</scope>
    <source>
        <strain evidence="3">NBRC 108219</strain>
    </source>
</reference>
<dbReference type="InterPro" id="IPR036423">
    <property type="entry name" value="SOD-like_Cu/Zn_dom_sf"/>
</dbReference>
<evidence type="ECO:0000313" key="3">
    <source>
        <dbReference type="EMBL" id="GLQ23127.1"/>
    </source>
</evidence>
<accession>A0ABQ5V7S0</accession>
<reference evidence="3" key="2">
    <citation type="submission" date="2023-01" db="EMBL/GenBank/DDBJ databases">
        <title>Draft genome sequence of Algimonas ampicilliniresistens strain NBRC 108219.</title>
        <authorList>
            <person name="Sun Q."/>
            <person name="Mori K."/>
        </authorList>
    </citation>
    <scope>NUCLEOTIDE SEQUENCE</scope>
    <source>
        <strain evidence="3">NBRC 108219</strain>
    </source>
</reference>
<dbReference type="EMBL" id="BSNK01000001">
    <property type="protein sequence ID" value="GLQ23127.1"/>
    <property type="molecule type" value="Genomic_DNA"/>
</dbReference>